<feature type="transmembrane region" description="Helical" evidence="9">
    <location>
        <begin position="126"/>
        <end position="148"/>
    </location>
</feature>
<evidence type="ECO:0000256" key="4">
    <source>
        <dbReference type="ARBA" id="ARBA00022725"/>
    </source>
</evidence>
<keyword evidence="3 9" id="KW-0812">Transmembrane</keyword>
<evidence type="ECO:0000256" key="5">
    <source>
        <dbReference type="ARBA" id="ARBA00022989"/>
    </source>
</evidence>
<organism evidence="10 11">
    <name type="scientific">Frankliniella fusca</name>
    <dbReference type="NCBI Taxonomy" id="407009"/>
    <lineage>
        <taxon>Eukaryota</taxon>
        <taxon>Metazoa</taxon>
        <taxon>Ecdysozoa</taxon>
        <taxon>Arthropoda</taxon>
        <taxon>Hexapoda</taxon>
        <taxon>Insecta</taxon>
        <taxon>Pterygota</taxon>
        <taxon>Neoptera</taxon>
        <taxon>Paraneoptera</taxon>
        <taxon>Thysanoptera</taxon>
        <taxon>Terebrantia</taxon>
        <taxon>Thripoidea</taxon>
        <taxon>Thripidae</taxon>
        <taxon>Frankliniella</taxon>
    </lineage>
</organism>
<comment type="subcellular location">
    <subcellularLocation>
        <location evidence="1">Membrane</location>
        <topology evidence="1">Multi-pass membrane protein</topology>
    </subcellularLocation>
</comment>
<feature type="transmembrane region" description="Helical" evidence="9">
    <location>
        <begin position="188"/>
        <end position="215"/>
    </location>
</feature>
<keyword evidence="2" id="KW-0716">Sensory transduction</keyword>
<accession>A0AAE1GZS6</accession>
<dbReference type="Proteomes" id="UP001219518">
    <property type="component" value="Unassembled WGS sequence"/>
</dbReference>
<dbReference type="InterPro" id="IPR004117">
    <property type="entry name" value="7tm6_olfct_rcpt"/>
</dbReference>
<proteinExistence type="predicted"/>
<comment type="caution">
    <text evidence="10">The sequence shown here is derived from an EMBL/GenBank/DDBJ whole genome shotgun (WGS) entry which is preliminary data.</text>
</comment>
<keyword evidence="8" id="KW-0807">Transducer</keyword>
<dbReference type="AlphaFoldDB" id="A0AAE1GZS6"/>
<sequence length="375" mass="41107">MTSLSPADEGAPRSLQRLWILVHGGNATAALSALLSVQCLLDAVVHLGGEANRSTQDAMNATIMLCGACYQRFWARDRQHVRDLLADLLQLTRRLEGQQAPGPWALGEAGAARVARARRTALLLSVCRWAMILDVPVALVFMVTWPLISGRLTFPNDHLPAVGSASGLAERLGAGWLWFGAQYALQSTAISCSFFCFAGLQVVHVTLAMVGAALLRTLADTVQVAGKPDQLRAALDDHRQLLEVLARFSRVFERPLFHIHCGALGFALLATTALVHGHHDLYVLGLWPIAFAYTSVLGLEGDLLQESSELMLHAAFDGPWLEGERRLRRDVLLLMLRASKPVTIRAAWLGDLSLPRLHGLLNSWYSFTQLFIRLS</sequence>
<name>A0AAE1GZS6_9NEOP</name>
<dbReference type="GO" id="GO:0004984">
    <property type="term" value="F:olfactory receptor activity"/>
    <property type="evidence" value="ECO:0007669"/>
    <property type="project" value="InterPro"/>
</dbReference>
<evidence type="ECO:0000256" key="2">
    <source>
        <dbReference type="ARBA" id="ARBA00022606"/>
    </source>
</evidence>
<evidence type="ECO:0000256" key="8">
    <source>
        <dbReference type="ARBA" id="ARBA00023224"/>
    </source>
</evidence>
<dbReference type="GO" id="GO:0016020">
    <property type="term" value="C:membrane"/>
    <property type="evidence" value="ECO:0007669"/>
    <property type="project" value="UniProtKB-SubCell"/>
</dbReference>
<reference evidence="10" key="1">
    <citation type="submission" date="2021-07" db="EMBL/GenBank/DDBJ databases">
        <authorList>
            <person name="Catto M.A."/>
            <person name="Jacobson A."/>
            <person name="Kennedy G."/>
            <person name="Labadie P."/>
            <person name="Hunt B.G."/>
            <person name="Srinivasan R."/>
        </authorList>
    </citation>
    <scope>NUCLEOTIDE SEQUENCE</scope>
    <source>
        <strain evidence="10">PL_HMW_Pooled</strain>
        <tissue evidence="10">Head</tissue>
    </source>
</reference>
<evidence type="ECO:0000256" key="9">
    <source>
        <dbReference type="SAM" id="Phobius"/>
    </source>
</evidence>
<evidence type="ECO:0000256" key="6">
    <source>
        <dbReference type="ARBA" id="ARBA00023136"/>
    </source>
</evidence>
<protein>
    <submittedName>
        <fullName evidence="10">Odorant receptor 45b</fullName>
    </submittedName>
</protein>
<evidence type="ECO:0000313" key="11">
    <source>
        <dbReference type="Proteomes" id="UP001219518"/>
    </source>
</evidence>
<keyword evidence="4" id="KW-0552">Olfaction</keyword>
<evidence type="ECO:0000256" key="1">
    <source>
        <dbReference type="ARBA" id="ARBA00004141"/>
    </source>
</evidence>
<feature type="transmembrane region" description="Helical" evidence="9">
    <location>
        <begin position="256"/>
        <end position="275"/>
    </location>
</feature>
<reference evidence="10" key="2">
    <citation type="journal article" date="2023" name="BMC Genomics">
        <title>Pest status, molecular evolution, and epigenetic factors derived from the genome assembly of Frankliniella fusca, a thysanopteran phytovirus vector.</title>
        <authorList>
            <person name="Catto M.A."/>
            <person name="Labadie P.E."/>
            <person name="Jacobson A.L."/>
            <person name="Kennedy G.G."/>
            <person name="Srinivasan R."/>
            <person name="Hunt B.G."/>
        </authorList>
    </citation>
    <scope>NUCLEOTIDE SEQUENCE</scope>
    <source>
        <strain evidence="10">PL_HMW_Pooled</strain>
    </source>
</reference>
<dbReference type="Pfam" id="PF02949">
    <property type="entry name" value="7tm_6"/>
    <property type="match status" value="1"/>
</dbReference>
<keyword evidence="5 9" id="KW-1133">Transmembrane helix</keyword>
<dbReference type="GO" id="GO:0007165">
    <property type="term" value="P:signal transduction"/>
    <property type="evidence" value="ECO:0007669"/>
    <property type="project" value="UniProtKB-KW"/>
</dbReference>
<evidence type="ECO:0000313" key="10">
    <source>
        <dbReference type="EMBL" id="KAK3912077.1"/>
    </source>
</evidence>
<keyword evidence="6 9" id="KW-0472">Membrane</keyword>
<dbReference type="EMBL" id="JAHWGI010000289">
    <property type="protein sequence ID" value="KAK3912077.1"/>
    <property type="molecule type" value="Genomic_DNA"/>
</dbReference>
<evidence type="ECO:0000256" key="7">
    <source>
        <dbReference type="ARBA" id="ARBA00023170"/>
    </source>
</evidence>
<keyword evidence="11" id="KW-1185">Reference proteome</keyword>
<keyword evidence="7 10" id="KW-0675">Receptor</keyword>
<gene>
    <name evidence="10" type="ORF">KUF71_021647</name>
</gene>
<dbReference type="GO" id="GO:0005549">
    <property type="term" value="F:odorant binding"/>
    <property type="evidence" value="ECO:0007669"/>
    <property type="project" value="InterPro"/>
</dbReference>
<evidence type="ECO:0000256" key="3">
    <source>
        <dbReference type="ARBA" id="ARBA00022692"/>
    </source>
</evidence>